<feature type="transmembrane region" description="Helical" evidence="1">
    <location>
        <begin position="407"/>
        <end position="425"/>
    </location>
</feature>
<keyword evidence="1" id="KW-0472">Membrane</keyword>
<proteinExistence type="predicted"/>
<dbReference type="AlphaFoldDB" id="A0A1L8D2L5"/>
<feature type="transmembrane region" description="Helical" evidence="1">
    <location>
        <begin position="456"/>
        <end position="477"/>
    </location>
</feature>
<keyword evidence="4" id="KW-1185">Reference proteome</keyword>
<feature type="transmembrane region" description="Helical" evidence="1">
    <location>
        <begin position="529"/>
        <end position="548"/>
    </location>
</feature>
<dbReference type="STRING" id="661089.ciss_12800"/>
<evidence type="ECO:0000256" key="2">
    <source>
        <dbReference type="SAM" id="SignalP"/>
    </source>
</evidence>
<feature type="transmembrane region" description="Helical" evidence="1">
    <location>
        <begin position="698"/>
        <end position="719"/>
    </location>
</feature>
<feature type="transmembrane region" description="Helical" evidence="1">
    <location>
        <begin position="642"/>
        <end position="662"/>
    </location>
</feature>
<protein>
    <recommendedName>
        <fullName evidence="5">Phosphoglyceromutase</fullName>
    </recommendedName>
</protein>
<dbReference type="OrthoDB" id="3199331at2"/>
<keyword evidence="1" id="KW-1133">Transmembrane helix</keyword>
<feature type="signal peptide" evidence="2">
    <location>
        <begin position="1"/>
        <end position="25"/>
    </location>
</feature>
<reference evidence="4" key="1">
    <citation type="submission" date="2016-12" db="EMBL/GenBank/DDBJ databases">
        <title>Draft Genome Sequences od Carboxydothermus pertinax and islandicus, Hydrogenogenic Carboxydotrophic Bacteria.</title>
        <authorList>
            <person name="Fukuyama Y."/>
            <person name="Ohmae K."/>
            <person name="Yoneda Y."/>
            <person name="Yoshida T."/>
            <person name="Sako Y."/>
        </authorList>
    </citation>
    <scope>NUCLEOTIDE SEQUENCE [LARGE SCALE GENOMIC DNA]</scope>
    <source>
        <strain evidence="4">SET</strain>
    </source>
</reference>
<organism evidence="3 4">
    <name type="scientific">Carboxydothermus islandicus</name>
    <dbReference type="NCBI Taxonomy" id="661089"/>
    <lineage>
        <taxon>Bacteria</taxon>
        <taxon>Bacillati</taxon>
        <taxon>Bacillota</taxon>
        <taxon>Clostridia</taxon>
        <taxon>Thermoanaerobacterales</taxon>
        <taxon>Thermoanaerobacteraceae</taxon>
        <taxon>Carboxydothermus</taxon>
    </lineage>
</organism>
<feature type="transmembrane region" description="Helical" evidence="1">
    <location>
        <begin position="431"/>
        <end position="449"/>
    </location>
</feature>
<gene>
    <name evidence="3" type="ORF">ciss_12800</name>
</gene>
<comment type="caution">
    <text evidence="3">The sequence shown here is derived from an EMBL/GenBank/DDBJ whole genome shotgun (WGS) entry which is preliminary data.</text>
</comment>
<feature type="transmembrane region" description="Helical" evidence="1">
    <location>
        <begin position="554"/>
        <end position="572"/>
    </location>
</feature>
<evidence type="ECO:0000256" key="1">
    <source>
        <dbReference type="SAM" id="Phobius"/>
    </source>
</evidence>
<keyword evidence="1" id="KW-0812">Transmembrane</keyword>
<accession>A0A1L8D2L5</accession>
<dbReference type="RefSeq" id="WP_075865509.1">
    <property type="nucleotide sequence ID" value="NZ_BDJL01000038.1"/>
</dbReference>
<dbReference type="Proteomes" id="UP000187338">
    <property type="component" value="Unassembled WGS sequence"/>
</dbReference>
<feature type="chain" id="PRO_5013222303" description="Phosphoglyceromutase" evidence="2">
    <location>
        <begin position="26"/>
        <end position="724"/>
    </location>
</feature>
<dbReference type="EMBL" id="BDJL01000038">
    <property type="protein sequence ID" value="GAV25347.1"/>
    <property type="molecule type" value="Genomic_DNA"/>
</dbReference>
<name>A0A1L8D2L5_9THEO</name>
<dbReference type="InterPro" id="IPR017850">
    <property type="entry name" value="Alkaline_phosphatase_core_sf"/>
</dbReference>
<feature type="transmembrane region" description="Helical" evidence="1">
    <location>
        <begin position="382"/>
        <end position="400"/>
    </location>
</feature>
<evidence type="ECO:0000313" key="3">
    <source>
        <dbReference type="EMBL" id="GAV25347.1"/>
    </source>
</evidence>
<evidence type="ECO:0008006" key="5">
    <source>
        <dbReference type="Google" id="ProtNLM"/>
    </source>
</evidence>
<feature type="transmembrane region" description="Helical" evidence="1">
    <location>
        <begin position="497"/>
        <end position="517"/>
    </location>
</feature>
<evidence type="ECO:0000313" key="4">
    <source>
        <dbReference type="Proteomes" id="UP000187338"/>
    </source>
</evidence>
<feature type="transmembrane region" description="Helical" evidence="1">
    <location>
        <begin position="674"/>
        <end position="692"/>
    </location>
</feature>
<sequence length="724" mass="80619">MRKKLFYVVLMVITAAVLCSSSTFAGSPGKLVLISLDGLSFEELTELGRNPNFERVFKEGSLALMNNNTGGGLNSVNAYLTIGSGAHLRGGETGRLAFNYGEEYEGQEGFFLYRTFFRKEPSGEAVVNLGAVEAERESRSLKYSFKIGLIGEELKKRGIKTLVVGNADAGKEYFREITLLTMDKTGVTPLGLVNREVLKKDPDFPGGFRSDYEKIYAFVRDNWQSSDLVVIETGDLARIDYFKNLLFDREIKRQKTKVFQEVDAFLGKMLLKLNPKKDTLIIFTPYPSRDMLVKKDYLGFAVAWGRGFGPGLLTSGTTKRPGLITNMDLTATILTFYGIEPPVEVFGRSVQGISRANALNYLKDYHNQILITYNLRPPLVKSYITVLILTLIYGLFGLYYKKVKGLELAFLFLFTVPLTFLWLSFFYTSNLILNFLIAVLLNLTLVVLAKILNKLLGIDSFAVIGIITFVSLIFDLLNHQELIRRSVLGYDPMAGARYYGIGNEYMGVLVGVTLYLASYFGTRFKKKAYVLYPLAFIAVYLLISSPSFGANFGGALTALFGFTVFLALFLNIRFNVRNVLILLGAVMAGLIAVYTYDAFLSAKAQSHVARAIQEVRAGGLSVLAGIIIRKVGMNIKLIKYTIWSRVFLTSLLALAFSFYRPPGYMNRIKTEMPVFYKGLVAILVASVAALIFNDSGIVAAATTMNYSVLPLLYQVLLFVREGEK</sequence>
<feature type="transmembrane region" description="Helical" evidence="1">
    <location>
        <begin position="579"/>
        <end position="596"/>
    </location>
</feature>
<keyword evidence="2" id="KW-0732">Signal</keyword>
<dbReference type="SUPFAM" id="SSF53649">
    <property type="entry name" value="Alkaline phosphatase-like"/>
    <property type="match status" value="1"/>
</dbReference>